<dbReference type="EMBL" id="RAYQ01000026">
    <property type="protein sequence ID" value="RKI88668.1"/>
    <property type="molecule type" value="Genomic_DNA"/>
</dbReference>
<dbReference type="CDD" id="cd03801">
    <property type="entry name" value="GT4_PimA-like"/>
    <property type="match status" value="1"/>
</dbReference>
<protein>
    <submittedName>
        <fullName evidence="3">Glycosyltransferase</fullName>
    </submittedName>
</protein>
<feature type="transmembrane region" description="Helical" evidence="1">
    <location>
        <begin position="12"/>
        <end position="35"/>
    </location>
</feature>
<dbReference type="InterPro" id="IPR001296">
    <property type="entry name" value="Glyco_trans_1"/>
</dbReference>
<accession>A0A3A9ABP0</accession>
<name>A0A3A9ABP0_9FIRM</name>
<dbReference type="SUPFAM" id="SSF53756">
    <property type="entry name" value="UDP-Glycosyltransferase/glycogen phosphorylase"/>
    <property type="match status" value="1"/>
</dbReference>
<sequence length="357" mass="41223">MDRNLLQKDKKILLISYSLSMTGAPIALLNMAIALKNFGYSPVILSNTDGDLRNVILDNNIAVVIEPQLETNVSSFAWWVKKYDYVVINTILYSNSIKYLKENRKEKIIWWIHESSEYYKNININLILSNIVVCGVGKIASDNFYRAFNVQPYNLLYGVRNECLVQKKRYDDRIVFALIGKIGYRKGTDVFLDALEILPSHYRDNICFLVIGSKEEGNDEVYARLLRMASFRPEIQVVGEFDRERLYGAFSGIDMLLLPSKEDPMPVVFAEAAINQIPSIISTGCGTVEYLKNGVNSYIFEKNDFKQLAEKIIYAYEHRNNIKEMGKEVKVLFDKFFSMNVFESSLRKLLREVLWEE</sequence>
<proteinExistence type="predicted"/>
<dbReference type="PANTHER" id="PTHR12526:SF630">
    <property type="entry name" value="GLYCOSYLTRANSFERASE"/>
    <property type="match status" value="1"/>
</dbReference>
<dbReference type="Pfam" id="PF16994">
    <property type="entry name" value="Glyco_trans_4_5"/>
    <property type="match status" value="1"/>
</dbReference>
<keyword evidence="1" id="KW-0812">Transmembrane</keyword>
<keyword evidence="4" id="KW-1185">Reference proteome</keyword>
<dbReference type="AlphaFoldDB" id="A0A3A9ABP0"/>
<evidence type="ECO:0000313" key="4">
    <source>
        <dbReference type="Proteomes" id="UP000280696"/>
    </source>
</evidence>
<dbReference type="Proteomes" id="UP000280696">
    <property type="component" value="Unassembled WGS sequence"/>
</dbReference>
<dbReference type="OrthoDB" id="1669125at2"/>
<dbReference type="RefSeq" id="WP_120471889.1">
    <property type="nucleotide sequence ID" value="NZ_RAYQ01000026.1"/>
</dbReference>
<gene>
    <name evidence="3" type="ORF">D7V94_19010</name>
</gene>
<keyword evidence="3" id="KW-0808">Transferase</keyword>
<evidence type="ECO:0000259" key="2">
    <source>
        <dbReference type="Pfam" id="PF00534"/>
    </source>
</evidence>
<keyword evidence="1" id="KW-0472">Membrane</keyword>
<evidence type="ECO:0000256" key="1">
    <source>
        <dbReference type="SAM" id="Phobius"/>
    </source>
</evidence>
<reference evidence="3 4" key="1">
    <citation type="submission" date="2018-09" db="EMBL/GenBank/DDBJ databases">
        <title>Murine metabolic-syndrome-specific gut microbial biobank.</title>
        <authorList>
            <person name="Liu C."/>
        </authorList>
    </citation>
    <scope>NUCLEOTIDE SEQUENCE [LARGE SCALE GENOMIC DNA]</scope>
    <source>
        <strain evidence="3 4">0.1xD8-82</strain>
    </source>
</reference>
<dbReference type="PANTHER" id="PTHR12526">
    <property type="entry name" value="GLYCOSYLTRANSFERASE"/>
    <property type="match status" value="1"/>
</dbReference>
<feature type="domain" description="Glycosyl transferase family 1" evidence="2">
    <location>
        <begin position="166"/>
        <end position="328"/>
    </location>
</feature>
<keyword evidence="1" id="KW-1133">Transmembrane helix</keyword>
<dbReference type="GO" id="GO:0016757">
    <property type="term" value="F:glycosyltransferase activity"/>
    <property type="evidence" value="ECO:0007669"/>
    <property type="project" value="InterPro"/>
</dbReference>
<dbReference type="Gene3D" id="3.40.50.2000">
    <property type="entry name" value="Glycogen Phosphorylase B"/>
    <property type="match status" value="1"/>
</dbReference>
<dbReference type="InterPro" id="IPR041693">
    <property type="entry name" value="Glyco_trans_4_5"/>
</dbReference>
<comment type="caution">
    <text evidence="3">The sequence shown here is derived from an EMBL/GenBank/DDBJ whole genome shotgun (WGS) entry which is preliminary data.</text>
</comment>
<evidence type="ECO:0000313" key="3">
    <source>
        <dbReference type="EMBL" id="RKI88668.1"/>
    </source>
</evidence>
<organism evidence="3 4">
    <name type="scientific">Parablautia intestinalis</name>
    <dbReference type="NCBI Taxonomy" id="2320100"/>
    <lineage>
        <taxon>Bacteria</taxon>
        <taxon>Bacillati</taxon>
        <taxon>Bacillota</taxon>
        <taxon>Clostridia</taxon>
        <taxon>Lachnospirales</taxon>
        <taxon>Lachnospiraceae</taxon>
        <taxon>Parablautia</taxon>
    </lineage>
</organism>
<dbReference type="Pfam" id="PF00534">
    <property type="entry name" value="Glycos_transf_1"/>
    <property type="match status" value="1"/>
</dbReference>